<feature type="compositionally biased region" description="Low complexity" evidence="11">
    <location>
        <begin position="359"/>
        <end position="370"/>
    </location>
</feature>
<dbReference type="EC" id="1.14.18.1" evidence="3"/>
<keyword evidence="7" id="KW-0503">Monooxygenase</keyword>
<evidence type="ECO:0000256" key="12">
    <source>
        <dbReference type="SAM" id="SignalP"/>
    </source>
</evidence>
<dbReference type="OrthoDB" id="6132182at2759"/>
<evidence type="ECO:0000256" key="10">
    <source>
        <dbReference type="ARBA" id="ARBA00048881"/>
    </source>
</evidence>
<sequence length="643" mass="70163">MKTLSTLAACAILSLLDVASAQNFKNFTDISTCGAPYVDDNPWSVVGVQGTGVWARQELRELEKDGDAWNLFLLAMARFQAMDQEDRRSYFQLSGIHGAPFTSWDGVEGEGQRGYCYHGSNMFAIWHRPYLAAFEQMLNAQAKAVAEEIADGELKKKWMEVDFHFDEWKSTVRLPVDPNSITTTSNNDEVNMRVTSQQVNNRDMVYKLLTIYQPFNEWSNKANGGKIGNLETLHDGIHNSFGIGHMGIIEVSAFDPVFWFHHCNVDRIMAIYQHRYPDTFVEASKQAKATFVVKEGDTQDKKSPLAPFHMNAKGDFWTAETSRDWESFGYTYPELVGKPSNDTLTRDINRLYKAPTQGLNTNNTLSTLNTGDKADTPSTKNSSADAIDWLAEVKMPSDIQITYAVRAFLGKPSADPSTWPTDPNYVGQVASLSSPRQDSSTIVTANIVLTAALAEKFASGDLPSLSASDVKSYLAEHFYWRIQAVNLQEIARWSPPPDLNVTVLSVPVRLPDTDDEVPVWVGEFVYHAEIKGNPESLSGNGTQQGVPFESGLPGLSLVSAVPSATSVASVASESSVVESATSAVSESSAVSSATSVLPESESAVPTGAVEGGVKTDANGHIITMVETVYATVVVGARETGAAY</sequence>
<dbReference type="InterPro" id="IPR050316">
    <property type="entry name" value="Tyrosinase/Hemocyanin"/>
</dbReference>
<evidence type="ECO:0000256" key="3">
    <source>
        <dbReference type="ARBA" id="ARBA00011906"/>
    </source>
</evidence>
<dbReference type="Pfam" id="PF18132">
    <property type="entry name" value="Tyrosinase_C"/>
    <property type="match status" value="1"/>
</dbReference>
<feature type="region of interest" description="Disordered" evidence="11">
    <location>
        <begin position="359"/>
        <end position="381"/>
    </location>
</feature>
<comment type="cofactor">
    <cofactor evidence="1">
        <name>Cu(2+)</name>
        <dbReference type="ChEBI" id="CHEBI:29036"/>
    </cofactor>
</comment>
<evidence type="ECO:0000256" key="2">
    <source>
        <dbReference type="ARBA" id="ARBA00009928"/>
    </source>
</evidence>
<dbReference type="EMBL" id="ML996150">
    <property type="protein sequence ID" value="KAF2734243.1"/>
    <property type="molecule type" value="Genomic_DNA"/>
</dbReference>
<dbReference type="InterPro" id="IPR041640">
    <property type="entry name" value="Tyrosinase_C"/>
</dbReference>
<dbReference type="PRINTS" id="PR00092">
    <property type="entry name" value="TYROSINASE"/>
</dbReference>
<dbReference type="Proteomes" id="UP000799444">
    <property type="component" value="Unassembled WGS sequence"/>
</dbReference>
<dbReference type="GO" id="GO:0004503">
    <property type="term" value="F:tyrosinase activity"/>
    <property type="evidence" value="ECO:0007669"/>
    <property type="project" value="UniProtKB-EC"/>
</dbReference>
<evidence type="ECO:0000256" key="8">
    <source>
        <dbReference type="ARBA" id="ARBA00023101"/>
    </source>
</evidence>
<dbReference type="GO" id="GO:0046872">
    <property type="term" value="F:metal ion binding"/>
    <property type="evidence" value="ECO:0007669"/>
    <property type="project" value="UniProtKB-KW"/>
</dbReference>
<evidence type="ECO:0000256" key="7">
    <source>
        <dbReference type="ARBA" id="ARBA00023033"/>
    </source>
</evidence>
<protein>
    <recommendedName>
        <fullName evidence="3">tyrosinase</fullName>
        <ecNumber evidence="3">1.14.18.1</ecNumber>
    </recommendedName>
</protein>
<reference evidence="14" key="1">
    <citation type="journal article" date="2020" name="Stud. Mycol.">
        <title>101 Dothideomycetes genomes: a test case for predicting lifestyles and emergence of pathogens.</title>
        <authorList>
            <person name="Haridas S."/>
            <person name="Albert R."/>
            <person name="Binder M."/>
            <person name="Bloem J."/>
            <person name="Labutti K."/>
            <person name="Salamov A."/>
            <person name="Andreopoulos B."/>
            <person name="Baker S."/>
            <person name="Barry K."/>
            <person name="Bills G."/>
            <person name="Bluhm B."/>
            <person name="Cannon C."/>
            <person name="Castanera R."/>
            <person name="Culley D."/>
            <person name="Daum C."/>
            <person name="Ezra D."/>
            <person name="Gonzalez J."/>
            <person name="Henrissat B."/>
            <person name="Kuo A."/>
            <person name="Liang C."/>
            <person name="Lipzen A."/>
            <person name="Lutzoni F."/>
            <person name="Magnuson J."/>
            <person name="Mondo S."/>
            <person name="Nolan M."/>
            <person name="Ohm R."/>
            <person name="Pangilinan J."/>
            <person name="Park H.-J."/>
            <person name="Ramirez L."/>
            <person name="Alfaro M."/>
            <person name="Sun H."/>
            <person name="Tritt A."/>
            <person name="Yoshinaga Y."/>
            <person name="Zwiers L.-H."/>
            <person name="Turgeon B."/>
            <person name="Goodwin S."/>
            <person name="Spatafora J."/>
            <person name="Crous P."/>
            <person name="Grigoriev I."/>
        </authorList>
    </citation>
    <scope>NUCLEOTIDE SEQUENCE</scope>
    <source>
        <strain evidence="14">CBS 125425</strain>
    </source>
</reference>
<comment type="caution">
    <text evidence="14">The sequence shown here is derived from an EMBL/GenBank/DDBJ whole genome shotgun (WGS) entry which is preliminary data.</text>
</comment>
<gene>
    <name evidence="14" type="ORF">EJ04DRAFT_437491</name>
</gene>
<proteinExistence type="inferred from homology"/>
<evidence type="ECO:0000313" key="15">
    <source>
        <dbReference type="Proteomes" id="UP000799444"/>
    </source>
</evidence>
<accession>A0A9P4QZW0</accession>
<feature type="chain" id="PRO_5040133312" description="tyrosinase" evidence="12">
    <location>
        <begin position="22"/>
        <end position="643"/>
    </location>
</feature>
<keyword evidence="5" id="KW-0560">Oxidoreductase</keyword>
<evidence type="ECO:0000256" key="11">
    <source>
        <dbReference type="SAM" id="MobiDB-lite"/>
    </source>
</evidence>
<evidence type="ECO:0000256" key="1">
    <source>
        <dbReference type="ARBA" id="ARBA00001973"/>
    </source>
</evidence>
<dbReference type="InterPro" id="IPR002227">
    <property type="entry name" value="Tyrosinase_Cu-bd"/>
</dbReference>
<dbReference type="GO" id="GO:0042438">
    <property type="term" value="P:melanin biosynthetic process"/>
    <property type="evidence" value="ECO:0007669"/>
    <property type="project" value="UniProtKB-KW"/>
</dbReference>
<evidence type="ECO:0000256" key="6">
    <source>
        <dbReference type="ARBA" id="ARBA00023008"/>
    </source>
</evidence>
<evidence type="ECO:0000256" key="5">
    <source>
        <dbReference type="ARBA" id="ARBA00023002"/>
    </source>
</evidence>
<organism evidence="14 15">
    <name type="scientific">Polyplosphaeria fusca</name>
    <dbReference type="NCBI Taxonomy" id="682080"/>
    <lineage>
        <taxon>Eukaryota</taxon>
        <taxon>Fungi</taxon>
        <taxon>Dikarya</taxon>
        <taxon>Ascomycota</taxon>
        <taxon>Pezizomycotina</taxon>
        <taxon>Dothideomycetes</taxon>
        <taxon>Pleosporomycetidae</taxon>
        <taxon>Pleosporales</taxon>
        <taxon>Tetraplosphaeriaceae</taxon>
        <taxon>Polyplosphaeria</taxon>
    </lineage>
</organism>
<evidence type="ECO:0000256" key="9">
    <source>
        <dbReference type="ARBA" id="ARBA00048233"/>
    </source>
</evidence>
<keyword evidence="15" id="KW-1185">Reference proteome</keyword>
<feature type="domain" description="Tyrosinase copper-binding" evidence="13">
    <location>
        <begin position="255"/>
        <end position="266"/>
    </location>
</feature>
<dbReference type="PANTHER" id="PTHR11474">
    <property type="entry name" value="TYROSINASE FAMILY MEMBER"/>
    <property type="match status" value="1"/>
</dbReference>
<dbReference type="PROSITE" id="PS00498">
    <property type="entry name" value="TYROSINASE_2"/>
    <property type="match status" value="1"/>
</dbReference>
<keyword evidence="4" id="KW-0479">Metal-binding</keyword>
<keyword evidence="12" id="KW-0732">Signal</keyword>
<keyword evidence="8" id="KW-0470">Melanin biosynthesis</keyword>
<evidence type="ECO:0000259" key="13">
    <source>
        <dbReference type="PROSITE" id="PS00498"/>
    </source>
</evidence>
<comment type="similarity">
    <text evidence="2">Belongs to the tyrosinase family.</text>
</comment>
<evidence type="ECO:0000313" key="14">
    <source>
        <dbReference type="EMBL" id="KAF2734243.1"/>
    </source>
</evidence>
<dbReference type="PANTHER" id="PTHR11474:SF76">
    <property type="entry name" value="SHKT DOMAIN-CONTAINING PROTEIN"/>
    <property type="match status" value="1"/>
</dbReference>
<name>A0A9P4QZW0_9PLEO</name>
<dbReference type="Gene3D" id="1.10.1280.10">
    <property type="entry name" value="Di-copper center containing domain from catechol oxidase"/>
    <property type="match status" value="2"/>
</dbReference>
<dbReference type="Pfam" id="PF00264">
    <property type="entry name" value="Tyrosinase"/>
    <property type="match status" value="2"/>
</dbReference>
<dbReference type="AlphaFoldDB" id="A0A9P4QZW0"/>
<feature type="signal peptide" evidence="12">
    <location>
        <begin position="1"/>
        <end position="21"/>
    </location>
</feature>
<keyword evidence="6" id="KW-0186">Copper</keyword>
<comment type="catalytic activity">
    <reaction evidence="9">
        <text>2 L-dopa + O2 = 2 L-dopaquinone + 2 H2O</text>
        <dbReference type="Rhea" id="RHEA:34287"/>
        <dbReference type="ChEBI" id="CHEBI:15377"/>
        <dbReference type="ChEBI" id="CHEBI:15379"/>
        <dbReference type="ChEBI" id="CHEBI:57504"/>
        <dbReference type="ChEBI" id="CHEBI:57924"/>
        <dbReference type="EC" id="1.14.18.1"/>
    </reaction>
</comment>
<dbReference type="InterPro" id="IPR008922">
    <property type="entry name" value="Di-copper_centre_dom_sf"/>
</dbReference>
<comment type="catalytic activity">
    <reaction evidence="10">
        <text>L-tyrosine + O2 = L-dopaquinone + H2O</text>
        <dbReference type="Rhea" id="RHEA:18117"/>
        <dbReference type="ChEBI" id="CHEBI:15377"/>
        <dbReference type="ChEBI" id="CHEBI:15379"/>
        <dbReference type="ChEBI" id="CHEBI:57924"/>
        <dbReference type="ChEBI" id="CHEBI:58315"/>
        <dbReference type="EC" id="1.14.18.1"/>
    </reaction>
</comment>
<evidence type="ECO:0000256" key="4">
    <source>
        <dbReference type="ARBA" id="ARBA00022723"/>
    </source>
</evidence>
<dbReference type="SUPFAM" id="SSF48056">
    <property type="entry name" value="Di-copper centre-containing domain"/>
    <property type="match status" value="1"/>
</dbReference>